<dbReference type="Proteomes" id="UP000265489">
    <property type="component" value="Unassembled WGS sequence"/>
</dbReference>
<dbReference type="EMBL" id="QRYQ01000002">
    <property type="protein sequence ID" value="RGU93786.1"/>
    <property type="molecule type" value="Genomic_DNA"/>
</dbReference>
<reference evidence="1 2" key="1">
    <citation type="submission" date="2018-08" db="EMBL/GenBank/DDBJ databases">
        <title>A genome reference for cultivated species of the human gut microbiota.</title>
        <authorList>
            <person name="Zou Y."/>
            <person name="Xue W."/>
            <person name="Luo G."/>
        </authorList>
    </citation>
    <scope>NUCLEOTIDE SEQUENCE [LARGE SCALE GENOMIC DNA]</scope>
    <source>
        <strain evidence="1 2">AF15-20</strain>
    </source>
</reference>
<sequence>MTILYTSFHILDLDNDMVQRKEMPEEFQVFVKEYIEYANSNEKNKMYTIHDEQTQVVSCIRQMALNQDKCEVLTDSIADKLLTSERLAQAKIYHMGSSVKKGSLIQVLIQNSSDELLYVVAKVEHSKWYDGSDLSKKYGFSGDKKSLWKSAVFSMYEINSHIVFKDIKVYSDTMAKYWTVSFLELDEARDDAKNTYSAFKAVDNELKSAVEPVSKKDYVKLSSELQNVMNTPQQLNYNQCIDQLIDPYSFSEEEIEKDVIKDCLLALPERKNFDTEFKVVPESLNNKRTKKFQLSQGIELTIHSDAMEYPDKIVSTVVDGKRVIQIVCEDDDTYDAFA</sequence>
<dbReference type="GeneID" id="66578591"/>
<proteinExistence type="predicted"/>
<name>A0A395WEB7_9FIRM</name>
<evidence type="ECO:0008006" key="3">
    <source>
        <dbReference type="Google" id="ProtNLM"/>
    </source>
</evidence>
<comment type="caution">
    <text evidence="1">The sequence shown here is derived from an EMBL/GenBank/DDBJ whole genome shotgun (WGS) entry which is preliminary data.</text>
</comment>
<gene>
    <name evidence="1" type="ORF">DWW32_01890</name>
</gene>
<dbReference type="AlphaFoldDB" id="A0A395WEB7"/>
<protein>
    <recommendedName>
        <fullName evidence="3">Nucleoid-associated protein</fullName>
    </recommendedName>
</protein>
<evidence type="ECO:0000313" key="1">
    <source>
        <dbReference type="EMBL" id="RGU93786.1"/>
    </source>
</evidence>
<evidence type="ECO:0000313" key="2">
    <source>
        <dbReference type="Proteomes" id="UP000265489"/>
    </source>
</evidence>
<dbReference type="RefSeq" id="WP_118324561.1">
    <property type="nucleotide sequence ID" value="NZ_CATXNH010000055.1"/>
</dbReference>
<accession>A0A395WEB7</accession>
<organism evidence="1 2">
    <name type="scientific">Holdemanella biformis</name>
    <dbReference type="NCBI Taxonomy" id="1735"/>
    <lineage>
        <taxon>Bacteria</taxon>
        <taxon>Bacillati</taxon>
        <taxon>Bacillota</taxon>
        <taxon>Erysipelotrichia</taxon>
        <taxon>Erysipelotrichales</taxon>
        <taxon>Erysipelotrichaceae</taxon>
        <taxon>Holdemanella</taxon>
    </lineage>
</organism>